<sequence length="273" mass="30634">MKNTESTAKKIEPCAPSLPVVTQGGRSMRYGYARVSTEEQEVHAQVDALKKNGCDFIYEEKRSGGNLQRPILEEMLSQLRPGDVVLVYKLDRIARSLQDLLFILARIESVEATFNSLTETIDTKTPTGRMLMQMLGAFAEFELSMIRERTRVGMAAALARGARFGAPRALSDEQEAEAMRLWETGDWTKAALARKYGTHISSIKRAIRRAGLARKRINAAQEREVAQLWATGEWTKPALAKRYDTPVQNIKNAIVKAGLPLHRSEFHMNAMRA</sequence>
<keyword evidence="10" id="KW-1185">Reference proteome</keyword>
<evidence type="ECO:0000259" key="8">
    <source>
        <dbReference type="PROSITE" id="PS51736"/>
    </source>
</evidence>
<dbReference type="GO" id="GO:0003677">
    <property type="term" value="F:DNA binding"/>
    <property type="evidence" value="ECO:0007669"/>
    <property type="project" value="UniProtKB-KW"/>
</dbReference>
<dbReference type="InterPro" id="IPR036162">
    <property type="entry name" value="Resolvase-like_N_sf"/>
</dbReference>
<evidence type="ECO:0000256" key="4">
    <source>
        <dbReference type="ARBA" id="ARBA00023125"/>
    </source>
</evidence>
<protein>
    <recommendedName>
        <fullName evidence="8">Resolvase/invertase-type recombinase catalytic domain-containing protein</fullName>
    </recommendedName>
</protein>
<gene>
    <name evidence="9" type="ORF">GTOL_11598</name>
</gene>
<dbReference type="RefSeq" id="WP_246590913.1">
    <property type="nucleotide sequence ID" value="NZ_CAJQUM010000001.1"/>
</dbReference>
<dbReference type="Pfam" id="PF00239">
    <property type="entry name" value="Resolvase"/>
    <property type="match status" value="1"/>
</dbReference>
<comment type="similarity">
    <text evidence="1">Belongs to the site-specific recombinase resolvase family.</text>
</comment>
<dbReference type="PROSITE" id="PS00397">
    <property type="entry name" value="RECOMBINASES_1"/>
    <property type="match status" value="1"/>
</dbReference>
<dbReference type="SMART" id="SM00857">
    <property type="entry name" value="Resolvase"/>
    <property type="match status" value="1"/>
</dbReference>
<dbReference type="InterPro" id="IPR050639">
    <property type="entry name" value="SSR_resolvase"/>
</dbReference>
<dbReference type="EMBL" id="CAJQUM010000001">
    <property type="protein sequence ID" value="CAG4883715.1"/>
    <property type="molecule type" value="Genomic_DNA"/>
</dbReference>
<evidence type="ECO:0000256" key="3">
    <source>
        <dbReference type="ARBA" id="ARBA00023100"/>
    </source>
</evidence>
<keyword evidence="5" id="KW-0233">DNA recombination</keyword>
<dbReference type="GO" id="GO:0015074">
    <property type="term" value="P:DNA integration"/>
    <property type="evidence" value="ECO:0007669"/>
    <property type="project" value="UniProtKB-KW"/>
</dbReference>
<evidence type="ECO:0000313" key="9">
    <source>
        <dbReference type="EMBL" id="CAG4883715.1"/>
    </source>
</evidence>
<organism evidence="9 10">
    <name type="scientific">Georgfuchsia toluolica</name>
    <dbReference type="NCBI Taxonomy" id="424218"/>
    <lineage>
        <taxon>Bacteria</taxon>
        <taxon>Pseudomonadati</taxon>
        <taxon>Pseudomonadota</taxon>
        <taxon>Betaproteobacteria</taxon>
        <taxon>Nitrosomonadales</taxon>
        <taxon>Sterolibacteriaceae</taxon>
        <taxon>Georgfuchsia</taxon>
    </lineage>
</organism>
<dbReference type="PANTHER" id="PTHR30461">
    <property type="entry name" value="DNA-INVERTASE FROM LAMBDOID PROPHAGE"/>
    <property type="match status" value="1"/>
</dbReference>
<name>A0A916J4G3_9PROT</name>
<evidence type="ECO:0000313" key="10">
    <source>
        <dbReference type="Proteomes" id="UP000742786"/>
    </source>
</evidence>
<keyword evidence="4" id="KW-0238">DNA-binding</keyword>
<feature type="active site" description="O-(5'-phospho-DNA)-serine intermediate" evidence="6 7">
    <location>
        <position position="36"/>
    </location>
</feature>
<comment type="caution">
    <text evidence="9">The sequence shown here is derived from an EMBL/GenBank/DDBJ whole genome shotgun (WGS) entry which is preliminary data.</text>
</comment>
<reference evidence="9" key="1">
    <citation type="submission" date="2021-04" db="EMBL/GenBank/DDBJ databases">
        <authorList>
            <person name="Hornung B."/>
        </authorList>
    </citation>
    <scope>NUCLEOTIDE SEQUENCE</scope>
    <source>
        <strain evidence="9">G5G6</strain>
    </source>
</reference>
<evidence type="ECO:0000256" key="2">
    <source>
        <dbReference type="ARBA" id="ARBA00022908"/>
    </source>
</evidence>
<dbReference type="AlphaFoldDB" id="A0A916J4G3"/>
<keyword evidence="2" id="KW-0229">DNA integration</keyword>
<dbReference type="PROSITE" id="PS00398">
    <property type="entry name" value="RECOMBINASES_2"/>
    <property type="match status" value="1"/>
</dbReference>
<accession>A0A916J4G3</accession>
<evidence type="ECO:0000256" key="5">
    <source>
        <dbReference type="ARBA" id="ARBA00023172"/>
    </source>
</evidence>
<dbReference type="Proteomes" id="UP000742786">
    <property type="component" value="Unassembled WGS sequence"/>
</dbReference>
<dbReference type="PANTHER" id="PTHR30461:SF2">
    <property type="entry name" value="SERINE RECOMBINASE PINE-RELATED"/>
    <property type="match status" value="1"/>
</dbReference>
<dbReference type="InterPro" id="IPR006119">
    <property type="entry name" value="Resolv_N"/>
</dbReference>
<dbReference type="InterPro" id="IPR006118">
    <property type="entry name" value="Recombinase_CS"/>
</dbReference>
<keyword evidence="3" id="KW-0230">DNA invertase</keyword>
<dbReference type="SUPFAM" id="SSF53041">
    <property type="entry name" value="Resolvase-like"/>
    <property type="match status" value="1"/>
</dbReference>
<feature type="domain" description="Resolvase/invertase-type recombinase catalytic" evidence="8">
    <location>
        <begin position="28"/>
        <end position="161"/>
    </location>
</feature>
<dbReference type="GO" id="GO:0000150">
    <property type="term" value="F:DNA strand exchange activity"/>
    <property type="evidence" value="ECO:0007669"/>
    <property type="project" value="UniProtKB-KW"/>
</dbReference>
<dbReference type="CDD" id="cd03768">
    <property type="entry name" value="SR_ResInv"/>
    <property type="match status" value="1"/>
</dbReference>
<proteinExistence type="inferred from homology"/>
<evidence type="ECO:0000256" key="1">
    <source>
        <dbReference type="ARBA" id="ARBA00009913"/>
    </source>
</evidence>
<evidence type="ECO:0000256" key="6">
    <source>
        <dbReference type="PIRSR" id="PIRSR606118-50"/>
    </source>
</evidence>
<evidence type="ECO:0000256" key="7">
    <source>
        <dbReference type="PROSITE-ProRule" id="PRU10137"/>
    </source>
</evidence>
<dbReference type="PROSITE" id="PS51736">
    <property type="entry name" value="RECOMBINASES_3"/>
    <property type="match status" value="1"/>
</dbReference>
<dbReference type="Gene3D" id="3.40.50.1390">
    <property type="entry name" value="Resolvase, N-terminal catalytic domain"/>
    <property type="match status" value="1"/>
</dbReference>
<dbReference type="FunFam" id="3.40.50.1390:FF:000001">
    <property type="entry name" value="DNA recombinase"/>
    <property type="match status" value="1"/>
</dbReference>